<keyword evidence="13 16" id="KW-0520">NAD</keyword>
<comment type="subunit">
    <text evidence="6 16 17">Homodimer.</text>
</comment>
<feature type="binding site" evidence="16">
    <location>
        <position position="219"/>
    </location>
    <ligand>
        <name>Mg(2+)</name>
        <dbReference type="ChEBI" id="CHEBI:18420"/>
    </ligand>
</feature>
<comment type="function">
    <text evidence="15 16 17">Catalyzes the oxidation of 3-carboxy-2-hydroxy-4-methylpentanoate (3-isopropylmalate) to 3-carboxy-4-methyl-2-oxopentanoate. The product decarboxylates to 4-methyl-2 oxopentanoate.</text>
</comment>
<comment type="catalytic activity">
    <reaction evidence="1 16 17">
        <text>(2R,3S)-3-isopropylmalate + NAD(+) = 4-methyl-2-oxopentanoate + CO2 + NADH</text>
        <dbReference type="Rhea" id="RHEA:32271"/>
        <dbReference type="ChEBI" id="CHEBI:16526"/>
        <dbReference type="ChEBI" id="CHEBI:17865"/>
        <dbReference type="ChEBI" id="CHEBI:35121"/>
        <dbReference type="ChEBI" id="CHEBI:57540"/>
        <dbReference type="ChEBI" id="CHEBI:57945"/>
        <dbReference type="EC" id="1.1.1.85"/>
    </reaction>
</comment>
<evidence type="ECO:0000256" key="16">
    <source>
        <dbReference type="HAMAP-Rule" id="MF_01033"/>
    </source>
</evidence>
<dbReference type="GO" id="GO:0005829">
    <property type="term" value="C:cytosol"/>
    <property type="evidence" value="ECO:0007669"/>
    <property type="project" value="TreeGrafter"/>
</dbReference>
<keyword evidence="10 16" id="KW-0479">Metal-binding</keyword>
<dbReference type="OrthoDB" id="9806254at2"/>
<dbReference type="GO" id="GO:0003862">
    <property type="term" value="F:3-isopropylmalate dehydrogenase activity"/>
    <property type="evidence" value="ECO:0007669"/>
    <property type="project" value="UniProtKB-UniRule"/>
</dbReference>
<comment type="similarity">
    <text evidence="5 16">Belongs to the isocitrate and isopropylmalate dehydrogenases family. LeuB type 1 subfamily.</text>
</comment>
<comment type="caution">
    <text evidence="19">The sequence shown here is derived from an EMBL/GenBank/DDBJ whole genome shotgun (WGS) entry which is preliminary data.</text>
</comment>
<evidence type="ECO:0000256" key="1">
    <source>
        <dbReference type="ARBA" id="ARBA00000624"/>
    </source>
</evidence>
<dbReference type="PROSITE" id="PS00470">
    <property type="entry name" value="IDH_IMDH"/>
    <property type="match status" value="1"/>
</dbReference>
<dbReference type="UniPathway" id="UPA00048">
    <property type="reaction ID" value="UER00072"/>
</dbReference>
<dbReference type="SUPFAM" id="SSF53659">
    <property type="entry name" value="Isocitrate/Isopropylmalate dehydrogenase-like"/>
    <property type="match status" value="1"/>
</dbReference>
<evidence type="ECO:0000256" key="2">
    <source>
        <dbReference type="ARBA" id="ARBA00001936"/>
    </source>
</evidence>
<dbReference type="RefSeq" id="WP_115886108.1">
    <property type="nucleotide sequence ID" value="NZ_CBCSHX010000009.1"/>
</dbReference>
<keyword evidence="11 16" id="KW-0460">Magnesium</keyword>
<dbReference type="InterPro" id="IPR004429">
    <property type="entry name" value="Isopropylmalate_DH"/>
</dbReference>
<organism evidence="19 20">
    <name type="scientific">Jeotgalicoccus halotolerans</name>
    <dbReference type="NCBI Taxonomy" id="157227"/>
    <lineage>
        <taxon>Bacteria</taxon>
        <taxon>Bacillati</taxon>
        <taxon>Bacillota</taxon>
        <taxon>Bacilli</taxon>
        <taxon>Bacillales</taxon>
        <taxon>Staphylococcaceae</taxon>
        <taxon>Jeotgalicoccus</taxon>
    </lineage>
</organism>
<evidence type="ECO:0000256" key="8">
    <source>
        <dbReference type="ARBA" id="ARBA00022490"/>
    </source>
</evidence>
<comment type="subcellular location">
    <subcellularLocation>
        <location evidence="3 16">Cytoplasm</location>
    </subcellularLocation>
</comment>
<dbReference type="Pfam" id="PF00180">
    <property type="entry name" value="Iso_dh"/>
    <property type="match status" value="1"/>
</dbReference>
<keyword evidence="12 16" id="KW-0560">Oxidoreductase</keyword>
<name>A0A3E0AR17_9STAP</name>
<feature type="site" description="Important for catalysis" evidence="16">
    <location>
        <position position="187"/>
    </location>
</feature>
<gene>
    <name evidence="16" type="primary">leuB</name>
    <name evidence="19" type="ORF">DFR63_2361</name>
</gene>
<dbReference type="AlphaFoldDB" id="A0A3E0AR17"/>
<dbReference type="SMART" id="SM01329">
    <property type="entry name" value="Iso_dh"/>
    <property type="match status" value="1"/>
</dbReference>
<feature type="binding site" evidence="16">
    <location>
        <position position="104"/>
    </location>
    <ligand>
        <name>substrate</name>
    </ligand>
</feature>
<evidence type="ECO:0000256" key="6">
    <source>
        <dbReference type="ARBA" id="ARBA00011738"/>
    </source>
</evidence>
<comment type="caution">
    <text evidence="16">Lacks conserved residue(s) required for the propagation of feature annotation.</text>
</comment>
<evidence type="ECO:0000256" key="17">
    <source>
        <dbReference type="RuleBase" id="RU004445"/>
    </source>
</evidence>
<proteinExistence type="inferred from homology"/>
<evidence type="ECO:0000313" key="19">
    <source>
        <dbReference type="EMBL" id="REG20643.1"/>
    </source>
</evidence>
<dbReference type="Gene3D" id="3.40.718.10">
    <property type="entry name" value="Isopropylmalate Dehydrogenase"/>
    <property type="match status" value="1"/>
</dbReference>
<feature type="binding site" evidence="16">
    <location>
        <position position="132"/>
    </location>
    <ligand>
        <name>substrate</name>
    </ligand>
</feature>
<dbReference type="FunFam" id="3.40.718.10:FF:000028">
    <property type="entry name" value="3-isopropylmalate dehydrogenase"/>
    <property type="match status" value="1"/>
</dbReference>
<feature type="binding site" evidence="16">
    <location>
        <position position="94"/>
    </location>
    <ligand>
        <name>substrate</name>
    </ligand>
</feature>
<evidence type="ECO:0000313" key="20">
    <source>
        <dbReference type="Proteomes" id="UP000257076"/>
    </source>
</evidence>
<accession>A0A3E0AR17</accession>
<evidence type="ECO:0000256" key="4">
    <source>
        <dbReference type="ARBA" id="ARBA00004762"/>
    </source>
</evidence>
<dbReference type="NCBIfam" id="TIGR00169">
    <property type="entry name" value="leuB"/>
    <property type="match status" value="1"/>
</dbReference>
<dbReference type="PANTHER" id="PTHR42979:SF1">
    <property type="entry name" value="3-ISOPROPYLMALATE DEHYDROGENASE"/>
    <property type="match status" value="1"/>
</dbReference>
<dbReference type="HAMAP" id="MF_01033">
    <property type="entry name" value="LeuB_type1"/>
    <property type="match status" value="1"/>
</dbReference>
<dbReference type="EMBL" id="QUMW01000017">
    <property type="protein sequence ID" value="REG20643.1"/>
    <property type="molecule type" value="Genomic_DNA"/>
</dbReference>
<keyword evidence="14 16" id="KW-0100">Branched-chain amino acid biosynthesis</keyword>
<evidence type="ECO:0000256" key="13">
    <source>
        <dbReference type="ARBA" id="ARBA00023027"/>
    </source>
</evidence>
<feature type="binding site" evidence="16">
    <location>
        <position position="219"/>
    </location>
    <ligand>
        <name>substrate</name>
    </ligand>
</feature>
<evidence type="ECO:0000256" key="3">
    <source>
        <dbReference type="ARBA" id="ARBA00004496"/>
    </source>
</evidence>
<feature type="domain" description="Isopropylmalate dehydrogenase-like" evidence="18">
    <location>
        <begin position="4"/>
        <end position="348"/>
    </location>
</feature>
<keyword evidence="20" id="KW-1185">Reference proteome</keyword>
<dbReference type="GO" id="GO:0009098">
    <property type="term" value="P:L-leucine biosynthetic process"/>
    <property type="evidence" value="ECO:0007669"/>
    <property type="project" value="UniProtKB-UniRule"/>
</dbReference>
<dbReference type="GO" id="GO:0000287">
    <property type="term" value="F:magnesium ion binding"/>
    <property type="evidence" value="ECO:0007669"/>
    <property type="project" value="InterPro"/>
</dbReference>
<comment type="pathway">
    <text evidence="4 16 17">Amino-acid biosynthesis; L-leucine biosynthesis; L-leucine from 3-methyl-2-oxobutanoate: step 3/4.</text>
</comment>
<dbReference type="InterPro" id="IPR024084">
    <property type="entry name" value="IsoPropMal-DH-like_dom"/>
</dbReference>
<comment type="cofactor">
    <cofactor evidence="16 17">
        <name>Mg(2+)</name>
        <dbReference type="ChEBI" id="CHEBI:18420"/>
    </cofactor>
    <cofactor evidence="16 17">
        <name>Mn(2+)</name>
        <dbReference type="ChEBI" id="CHEBI:29035"/>
    </cofactor>
    <text evidence="16 17">Binds 1 Mg(2+) or Mn(2+) ion per subunit.</text>
</comment>
<evidence type="ECO:0000256" key="5">
    <source>
        <dbReference type="ARBA" id="ARBA00008319"/>
    </source>
</evidence>
<protein>
    <recommendedName>
        <fullName evidence="16">3-isopropylmalate dehydrogenase</fullName>
        <ecNumber evidence="16">1.1.1.85</ecNumber>
    </recommendedName>
    <alternativeName>
        <fullName evidence="16">3-IPM-DH</fullName>
    </alternativeName>
    <alternativeName>
        <fullName evidence="16">Beta-IPM dehydrogenase</fullName>
        <shortName evidence="16">IMDH</shortName>
    </alternativeName>
</protein>
<dbReference type="EC" id="1.1.1.85" evidence="16"/>
<dbReference type="PANTHER" id="PTHR42979">
    <property type="entry name" value="3-ISOPROPYLMALATE DEHYDROGENASE"/>
    <property type="match status" value="1"/>
</dbReference>
<evidence type="ECO:0000256" key="7">
    <source>
        <dbReference type="ARBA" id="ARBA00022430"/>
    </source>
</evidence>
<evidence type="ECO:0000256" key="11">
    <source>
        <dbReference type="ARBA" id="ARBA00022842"/>
    </source>
</evidence>
<dbReference type="Proteomes" id="UP000257076">
    <property type="component" value="Unassembled WGS sequence"/>
</dbReference>
<reference evidence="19 20" key="1">
    <citation type="submission" date="2018-08" db="EMBL/GenBank/DDBJ databases">
        <title>Genomic Encyclopedia of Type Strains, Phase IV (KMG-IV): sequencing the most valuable type-strain genomes for metagenomic binning, comparative biology and taxonomic classification.</title>
        <authorList>
            <person name="Goeker M."/>
        </authorList>
    </citation>
    <scope>NUCLEOTIDE SEQUENCE [LARGE SCALE GENOMIC DNA]</scope>
    <source>
        <strain evidence="19 20">DSM 17274</strain>
    </source>
</reference>
<evidence type="ECO:0000256" key="9">
    <source>
        <dbReference type="ARBA" id="ARBA00022605"/>
    </source>
</evidence>
<dbReference type="InterPro" id="IPR019818">
    <property type="entry name" value="IsoCit/isopropylmalate_DH_CS"/>
</dbReference>
<keyword evidence="7 16" id="KW-0432">Leucine biosynthesis</keyword>
<keyword evidence="8 16" id="KW-0963">Cytoplasm</keyword>
<feature type="binding site" evidence="16">
    <location>
        <position position="243"/>
    </location>
    <ligand>
        <name>Mg(2+)</name>
        <dbReference type="ChEBI" id="CHEBI:18420"/>
    </ligand>
</feature>
<feature type="binding site" evidence="16">
    <location>
        <position position="247"/>
    </location>
    <ligand>
        <name>Mg(2+)</name>
        <dbReference type="ChEBI" id="CHEBI:18420"/>
    </ligand>
</feature>
<keyword evidence="16" id="KW-0464">Manganese</keyword>
<feature type="site" description="Important for catalysis" evidence="16">
    <location>
        <position position="139"/>
    </location>
</feature>
<comment type="cofactor">
    <cofactor evidence="2">
        <name>Mn(2+)</name>
        <dbReference type="ChEBI" id="CHEBI:29035"/>
    </cofactor>
</comment>
<dbReference type="GO" id="GO:0051287">
    <property type="term" value="F:NAD binding"/>
    <property type="evidence" value="ECO:0007669"/>
    <property type="project" value="InterPro"/>
</dbReference>
<evidence type="ECO:0000256" key="15">
    <source>
        <dbReference type="ARBA" id="ARBA00023577"/>
    </source>
</evidence>
<feature type="binding site" evidence="16">
    <location>
        <begin position="277"/>
        <end position="289"/>
    </location>
    <ligand>
        <name>NAD(+)</name>
        <dbReference type="ChEBI" id="CHEBI:57540"/>
    </ligand>
</feature>
<evidence type="ECO:0000256" key="14">
    <source>
        <dbReference type="ARBA" id="ARBA00023304"/>
    </source>
</evidence>
<keyword evidence="9 16" id="KW-0028">Amino-acid biosynthesis</keyword>
<evidence type="ECO:0000256" key="12">
    <source>
        <dbReference type="ARBA" id="ARBA00023002"/>
    </source>
</evidence>
<sequence length="352" mass="38264">MKKHIITLAGDGIGPEIMNSAQALLKAAGEKYKHEFTTEAKDIGGIAIDTHNNPLPDETIEACEAADAILLGAVGGPKWADSVIRPEQGLLKIRKHFNLFANLRPVTIFDSLEASSPLKQEIVHGSDLMIVRELTGGLYFGEPSERRDGGQSVIDSLTYTHDEIERIVRTAFDTAMTRRKHLTSVDKANVLESSRMWREIVNTVGKEYPEVTVEHELVDAAAMKLITNPSYFDVIVTENLFGDILSDEASVITGSLGVLPSASLSENGLGLFEPIHGSAPDIAGENKANPIGMMLSVGMMFKYSFGLHEESAAIERAVNTVLKQGFKTPDLKIDGAETISTTEMTEKIISNL</sequence>
<evidence type="ECO:0000259" key="18">
    <source>
        <dbReference type="SMART" id="SM01329"/>
    </source>
</evidence>
<evidence type="ECO:0000256" key="10">
    <source>
        <dbReference type="ARBA" id="ARBA00022723"/>
    </source>
</evidence>